<dbReference type="eggNOG" id="COG0758">
    <property type="taxonomic scope" value="Bacteria"/>
</dbReference>
<evidence type="ECO:0000313" key="2">
    <source>
        <dbReference type="EMBL" id="ACT19789.1"/>
    </source>
</evidence>
<reference evidence="2" key="1">
    <citation type="submission" date="2009-07" db="EMBL/GenBank/DDBJ databases">
        <title>Complete sequence of Geobacter sp. M21.</title>
        <authorList>
            <consortium name="US DOE Joint Genome Institute"/>
            <person name="Lucas S."/>
            <person name="Copeland A."/>
            <person name="Lapidus A."/>
            <person name="Glavina del Rio T."/>
            <person name="Dalin E."/>
            <person name="Tice H."/>
            <person name="Bruce D."/>
            <person name="Goodwin L."/>
            <person name="Pitluck S."/>
            <person name="Saunders E."/>
            <person name="Brettin T."/>
            <person name="Detter J.C."/>
            <person name="Han C."/>
            <person name="Larimer F."/>
            <person name="Land M."/>
            <person name="Hauser L."/>
            <person name="Kyrpides N."/>
            <person name="Ovchinnikova G."/>
            <person name="Lovley D."/>
        </authorList>
    </citation>
    <scope>NUCLEOTIDE SEQUENCE [LARGE SCALE GENOMIC DNA]</scope>
    <source>
        <strain evidence="2">M21</strain>
    </source>
</reference>
<dbReference type="HOGENOM" id="CLU_117088_0_0_7"/>
<dbReference type="AlphaFoldDB" id="C6E7C9"/>
<dbReference type="Pfam" id="PF02481">
    <property type="entry name" value="DNA_processg_A"/>
    <property type="match status" value="1"/>
</dbReference>
<protein>
    <recommendedName>
        <fullName evidence="1">Smf/DprA SLOG domain-containing protein</fullName>
    </recommendedName>
</protein>
<dbReference type="KEGG" id="gem:GM21_3770"/>
<dbReference type="STRING" id="443144.GM21_3770"/>
<dbReference type="Gene3D" id="3.40.50.450">
    <property type="match status" value="1"/>
</dbReference>
<name>C6E7C9_GEOSM</name>
<sequence>MAIQLYLGLRLARWVKEAVMYSVGNEELLMLQKVAFLCSRQVPEGAAAKARRWADEQREQRRCVISGYHSPLEKAVLCRLLLGTQPIIVAMAQGLGRIAPEWGAHISAGRLLVISRYAESVTHPCESKCYQRNKMMMDLADQAVIAHVSPGGKLELLCATYPGKILFL</sequence>
<dbReference type="GO" id="GO:0009294">
    <property type="term" value="P:DNA-mediated transformation"/>
    <property type="evidence" value="ECO:0007669"/>
    <property type="project" value="InterPro"/>
</dbReference>
<evidence type="ECO:0000259" key="1">
    <source>
        <dbReference type="Pfam" id="PF02481"/>
    </source>
</evidence>
<organism evidence="2">
    <name type="scientific">Geobacter sp. (strain M21)</name>
    <dbReference type="NCBI Taxonomy" id="443144"/>
    <lineage>
        <taxon>Bacteria</taxon>
        <taxon>Pseudomonadati</taxon>
        <taxon>Thermodesulfobacteriota</taxon>
        <taxon>Desulfuromonadia</taxon>
        <taxon>Geobacterales</taxon>
        <taxon>Geobacteraceae</taxon>
        <taxon>Geobacter</taxon>
    </lineage>
</organism>
<gene>
    <name evidence="2" type="ordered locus">GM21_3770</name>
</gene>
<feature type="domain" description="Smf/DprA SLOG" evidence="1">
    <location>
        <begin position="18"/>
        <end position="146"/>
    </location>
</feature>
<proteinExistence type="predicted"/>
<accession>C6E7C9</accession>
<dbReference type="InterPro" id="IPR057666">
    <property type="entry name" value="DrpA_SLOG"/>
</dbReference>
<dbReference type="EMBL" id="CP001661">
    <property type="protein sequence ID" value="ACT19789.1"/>
    <property type="molecule type" value="Genomic_DNA"/>
</dbReference>